<feature type="compositionally biased region" description="Basic and acidic residues" evidence="3">
    <location>
        <begin position="243"/>
        <end position="273"/>
    </location>
</feature>
<keyword evidence="2" id="KW-0175">Coiled coil</keyword>
<sequence>MANPFAKGWKYLTASLDQKIDENADPMVQIKQATDAAKEQHQKISEQAASVIGNKNQLEMKLNRLLTDQKDLQQKARNAIEVSDNEADPLKKQESLNVAEIYATQLVSVEQQIEETKALHTQAVSASGQATRQVKESEARLHEQLGQIDQLSSQVKQTKMQEASIKAMDQITALDPDRDVPSLDQVREKIERRYADALGAQELMHNTMGDRIQEIDAAGADMRASAKLEEIRAQLDAAAQPAKELKSGDAEPEKPAEDGAPKGEADETSKAPKEAASTGGKDEKGEKESAKGENPLSNSHRA</sequence>
<proteinExistence type="inferred from homology"/>
<dbReference type="EMBL" id="CP021417">
    <property type="protein sequence ID" value="ARU46958.1"/>
    <property type="molecule type" value="Genomic_DNA"/>
</dbReference>
<accession>A0A7Y4P9V3</accession>
<protein>
    <submittedName>
        <fullName evidence="4">PspA/IM30 family protein</fullName>
    </submittedName>
</protein>
<dbReference type="Proteomes" id="UP000195652">
    <property type="component" value="Chromosome"/>
</dbReference>
<gene>
    <name evidence="4" type="ORF">CBE74_11480</name>
</gene>
<evidence type="ECO:0000313" key="4">
    <source>
        <dbReference type="EMBL" id="ARU46958.1"/>
    </source>
</evidence>
<evidence type="ECO:0000256" key="3">
    <source>
        <dbReference type="SAM" id="MobiDB-lite"/>
    </source>
</evidence>
<reference evidence="4 5" key="3">
    <citation type="journal article" date="2020" name="Int. J. Syst. Evol. Microbiol.">
        <title>Corynebacterium silvaticum sp. nov., a unique group of NTTB corynebacteria in wild boar and roe deer.</title>
        <authorList>
            <person name="Dangel A."/>
            <person name="Berger A."/>
            <person name="Rau J."/>
            <person name="Eisenberg T."/>
            <person name="Kampfer P."/>
            <person name="Margos G."/>
            <person name="Contzen M."/>
            <person name="Busse H.J."/>
            <person name="Konrad R."/>
            <person name="Peters M."/>
            <person name="Sting R."/>
            <person name="Sing A."/>
        </authorList>
    </citation>
    <scope>NUCLEOTIDE SEQUENCE [LARGE SCALE GENOMIC DNA]</scope>
    <source>
        <strain evidence="4 5">PO100/5</strain>
    </source>
</reference>
<evidence type="ECO:0000256" key="2">
    <source>
        <dbReference type="SAM" id="Coils"/>
    </source>
</evidence>
<dbReference type="KEGG" id="csil:CBE74_11480"/>
<evidence type="ECO:0000256" key="1">
    <source>
        <dbReference type="ARBA" id="ARBA00043985"/>
    </source>
</evidence>
<dbReference type="OrthoDB" id="3542619at2"/>
<reference evidence="4 5" key="1">
    <citation type="journal article" date="2014" name="BMC Vet. Res.">
        <title>First report of Corynebacterium pseudotuberculosis from caseous lymphadenitis lesions in Black Alentejano pig (Sus scrofa domesticus).</title>
        <authorList>
            <person name="Oliveira M."/>
            <person name="Barroco C."/>
            <person name="Mottola C."/>
            <person name="Santos R."/>
            <person name="Lemsaddek A."/>
            <person name="Tavares L."/>
            <person name="Semedo-Lemsaddek T."/>
        </authorList>
    </citation>
    <scope>NUCLEOTIDE SEQUENCE [LARGE SCALE GENOMIC DNA]</scope>
    <source>
        <strain evidence="4 5">PO100/5</strain>
    </source>
</reference>
<reference evidence="4 5" key="4">
    <citation type="journal article" date="2020" name="PLoS ONE">
        <title>Taxonomic classification of strain PO100/5 shows a broader geographic distribution and genetic markers of the recently described Corynebacterium silvaticum.</title>
        <authorList>
            <person name="Viana M.V.C."/>
            <person name="Profeta R."/>
            <person name="da Silva A.L."/>
            <person name="Hurtado R."/>
            <person name="Cerqueira J.C."/>
            <person name="Ribeiro B.F.S."/>
            <person name="Almeida M.O."/>
            <person name="Morais-Rodrigues F."/>
            <person name="Soares S.C."/>
            <person name="Oliveira M."/>
            <person name="Tavares L."/>
            <person name="Figueiredo H."/>
            <person name="Wattam A.R."/>
            <person name="Barh D."/>
            <person name="Ghosh P."/>
            <person name="Silva A."/>
            <person name="Azevedo V."/>
        </authorList>
    </citation>
    <scope>NUCLEOTIDE SEQUENCE [LARGE SCALE GENOMIC DNA]</scope>
    <source>
        <strain evidence="4 5">PO100/5</strain>
    </source>
</reference>
<feature type="region of interest" description="Disordered" evidence="3">
    <location>
        <begin position="232"/>
        <end position="302"/>
    </location>
</feature>
<feature type="compositionally biased region" description="Basic and acidic residues" evidence="3">
    <location>
        <begin position="280"/>
        <end position="291"/>
    </location>
</feature>
<feature type="coiled-coil region" evidence="2">
    <location>
        <begin position="55"/>
        <end position="82"/>
    </location>
</feature>
<name>A0A7Y4P9V3_9CORY</name>
<dbReference type="RefSeq" id="WP_087454732.1">
    <property type="nucleotide sequence ID" value="NZ_CP021417.2"/>
</dbReference>
<reference evidence="4 5" key="2">
    <citation type="journal article" date="2020" name="Antonie Van Leeuwenhoek">
        <title>Phylogenomic characterisation of a novel corynebacterial species pathogenic to animals.</title>
        <authorList>
            <person name="Moller J."/>
            <person name="Musella L."/>
            <person name="Melnikov V."/>
            <person name="Geissdorfer W."/>
            <person name="Burkovski A."/>
            <person name="Sangal V."/>
        </authorList>
    </citation>
    <scope>NUCLEOTIDE SEQUENCE [LARGE SCALE GENOMIC DNA]</scope>
    <source>
        <strain evidence="4 5">PO100/5</strain>
    </source>
</reference>
<dbReference type="AlphaFoldDB" id="A0A7Y4P9V3"/>
<evidence type="ECO:0000313" key="5">
    <source>
        <dbReference type="Proteomes" id="UP000195652"/>
    </source>
</evidence>
<comment type="similarity">
    <text evidence="1">Belongs to the PspA/Vipp/IM30 family.</text>
</comment>
<dbReference type="InterPro" id="IPR007157">
    <property type="entry name" value="PspA_VIPP1"/>
</dbReference>
<organism evidence="4 5">
    <name type="scientific">Corynebacterium silvaticum</name>
    <dbReference type="NCBI Taxonomy" id="2320431"/>
    <lineage>
        <taxon>Bacteria</taxon>
        <taxon>Bacillati</taxon>
        <taxon>Actinomycetota</taxon>
        <taxon>Actinomycetes</taxon>
        <taxon>Mycobacteriales</taxon>
        <taxon>Corynebacteriaceae</taxon>
        <taxon>Corynebacterium</taxon>
    </lineage>
</organism>
<keyword evidence="5" id="KW-1185">Reference proteome</keyword>
<dbReference type="Pfam" id="PF04012">
    <property type="entry name" value="PspA_IM30"/>
    <property type="match status" value="1"/>
</dbReference>
<dbReference type="GeneID" id="75008831"/>